<comment type="caution">
    <text evidence="6">The sequence shown here is derived from an EMBL/GenBank/DDBJ whole genome shotgun (WGS) entry which is preliminary data.</text>
</comment>
<organism evidence="6 7">
    <name type="scientific">Andreesenia angusta</name>
    <dbReference type="NCBI Taxonomy" id="39480"/>
    <lineage>
        <taxon>Bacteria</taxon>
        <taxon>Bacillati</taxon>
        <taxon>Bacillota</taxon>
        <taxon>Tissierellia</taxon>
        <taxon>Tissierellales</taxon>
        <taxon>Gottschalkiaceae</taxon>
        <taxon>Andreesenia</taxon>
    </lineage>
</organism>
<sequence>MTQMMEARSSDDDTGKRSLTGYAAKFNEESVPLRDWWGDSFVEVISPGAFRTSLENNTVKALFNHNTDFVLGSTRSGTLKLEEDGIGLRFELDLPNTQVANDLYEGVKRGDIDGVSFGFKVKDDKWAETKLGDGWKTIRTLREIELIEISPTPFPAYEQTEVDCRSLEAMKAQKKNEDIELALQRLRLA</sequence>
<evidence type="ECO:0000313" key="6">
    <source>
        <dbReference type="EMBL" id="OHW61388.1"/>
    </source>
</evidence>
<dbReference type="EMBL" id="MKIE01000014">
    <property type="protein sequence ID" value="OHW61388.1"/>
    <property type="molecule type" value="Genomic_DNA"/>
</dbReference>
<keyword evidence="1" id="KW-1188">Viral release from host cell</keyword>
<feature type="coiled-coil region" evidence="4">
    <location>
        <begin position="157"/>
        <end position="189"/>
    </location>
</feature>
<keyword evidence="2 6" id="KW-0645">Protease</keyword>
<dbReference type="Proteomes" id="UP000180254">
    <property type="component" value="Unassembled WGS sequence"/>
</dbReference>
<evidence type="ECO:0000256" key="2">
    <source>
        <dbReference type="ARBA" id="ARBA00022670"/>
    </source>
</evidence>
<keyword evidence="7" id="KW-1185">Reference proteome</keyword>
<keyword evidence="4" id="KW-0175">Coiled coil</keyword>
<name>A0A1S1V4E7_9FIRM</name>
<accession>A0A1S1V4E7</accession>
<evidence type="ECO:0000259" key="5">
    <source>
        <dbReference type="Pfam" id="PF04586"/>
    </source>
</evidence>
<dbReference type="GO" id="GO:0008233">
    <property type="term" value="F:peptidase activity"/>
    <property type="evidence" value="ECO:0007669"/>
    <property type="project" value="UniProtKB-KW"/>
</dbReference>
<protein>
    <submittedName>
        <fullName evidence="6">Caudovirus prohead protease</fullName>
    </submittedName>
</protein>
<dbReference type="NCBIfam" id="TIGR01543">
    <property type="entry name" value="proheadase_HK97"/>
    <property type="match status" value="1"/>
</dbReference>
<feature type="domain" description="Prohead serine protease" evidence="5">
    <location>
        <begin position="6"/>
        <end position="171"/>
    </location>
</feature>
<keyword evidence="3" id="KW-0378">Hydrolase</keyword>
<dbReference type="InterPro" id="IPR054613">
    <property type="entry name" value="Peptidase_S78_dom"/>
</dbReference>
<dbReference type="Pfam" id="PF04586">
    <property type="entry name" value="Peptidase_S78"/>
    <property type="match status" value="1"/>
</dbReference>
<gene>
    <name evidence="6" type="ORF">EUAN_22380</name>
</gene>
<dbReference type="AlphaFoldDB" id="A0A1S1V4E7"/>
<evidence type="ECO:0000256" key="1">
    <source>
        <dbReference type="ARBA" id="ARBA00022612"/>
    </source>
</evidence>
<dbReference type="InterPro" id="IPR006433">
    <property type="entry name" value="Prohead_protease"/>
</dbReference>
<proteinExistence type="predicted"/>
<dbReference type="GO" id="GO:0006508">
    <property type="term" value="P:proteolysis"/>
    <property type="evidence" value="ECO:0007669"/>
    <property type="project" value="UniProtKB-KW"/>
</dbReference>
<evidence type="ECO:0000313" key="7">
    <source>
        <dbReference type="Proteomes" id="UP000180254"/>
    </source>
</evidence>
<evidence type="ECO:0000256" key="4">
    <source>
        <dbReference type="SAM" id="Coils"/>
    </source>
</evidence>
<reference evidence="6 7" key="1">
    <citation type="submission" date="2016-09" db="EMBL/GenBank/DDBJ databases">
        <title>Genome sequence of Eubacterium angustum.</title>
        <authorList>
            <person name="Poehlein A."/>
            <person name="Daniel R."/>
        </authorList>
    </citation>
    <scope>NUCLEOTIDE SEQUENCE [LARGE SCALE GENOMIC DNA]</scope>
    <source>
        <strain evidence="6 7">DSM 1989</strain>
    </source>
</reference>
<dbReference type="STRING" id="39480.EUAN_22380"/>
<evidence type="ECO:0000256" key="3">
    <source>
        <dbReference type="ARBA" id="ARBA00022801"/>
    </source>
</evidence>